<evidence type="ECO:0000313" key="2">
    <source>
        <dbReference type="Proteomes" id="UP000758603"/>
    </source>
</evidence>
<dbReference type="GeneID" id="70138003"/>
<dbReference type="AlphaFoldDB" id="A0A9P8UUI0"/>
<reference evidence="1" key="1">
    <citation type="journal article" date="2021" name="Nat. Commun.">
        <title>Genetic determinants of endophytism in the Arabidopsis root mycobiome.</title>
        <authorList>
            <person name="Mesny F."/>
            <person name="Miyauchi S."/>
            <person name="Thiergart T."/>
            <person name="Pickel B."/>
            <person name="Atanasova L."/>
            <person name="Karlsson M."/>
            <person name="Huettel B."/>
            <person name="Barry K.W."/>
            <person name="Haridas S."/>
            <person name="Chen C."/>
            <person name="Bauer D."/>
            <person name="Andreopoulos W."/>
            <person name="Pangilinan J."/>
            <person name="LaButti K."/>
            <person name="Riley R."/>
            <person name="Lipzen A."/>
            <person name="Clum A."/>
            <person name="Drula E."/>
            <person name="Henrissat B."/>
            <person name="Kohler A."/>
            <person name="Grigoriev I.V."/>
            <person name="Martin F.M."/>
            <person name="Hacquard S."/>
        </authorList>
    </citation>
    <scope>NUCLEOTIDE SEQUENCE</scope>
    <source>
        <strain evidence="1">MPI-SDFR-AT-0073</strain>
    </source>
</reference>
<dbReference type="EMBL" id="JAGPXC010000002">
    <property type="protein sequence ID" value="KAH6658588.1"/>
    <property type="molecule type" value="Genomic_DNA"/>
</dbReference>
<organism evidence="1 2">
    <name type="scientific">Truncatella angustata</name>
    <dbReference type="NCBI Taxonomy" id="152316"/>
    <lineage>
        <taxon>Eukaryota</taxon>
        <taxon>Fungi</taxon>
        <taxon>Dikarya</taxon>
        <taxon>Ascomycota</taxon>
        <taxon>Pezizomycotina</taxon>
        <taxon>Sordariomycetes</taxon>
        <taxon>Xylariomycetidae</taxon>
        <taxon>Amphisphaeriales</taxon>
        <taxon>Sporocadaceae</taxon>
        <taxon>Truncatella</taxon>
    </lineage>
</organism>
<sequence>MRVNFFESIDVITVFHLDDRLSKELEITHHPNLGLQTCFALLIQRFLGDGMPLFDVPGVVVRDNGLPLKARAYIGQYVKSAHKMGIDPCRLVTSCLIQHFLTGNLCRIPSDEAFQKVFLSVVEDVQQKHRSPGLVIKVKAEYRRAKSPTVMRIPCNAFRITAAPYYARREGYLSNRGLMAGRRNARGRIH</sequence>
<evidence type="ECO:0008006" key="3">
    <source>
        <dbReference type="Google" id="ProtNLM"/>
    </source>
</evidence>
<name>A0A9P8UUI0_9PEZI</name>
<evidence type="ECO:0000313" key="1">
    <source>
        <dbReference type="EMBL" id="KAH6658588.1"/>
    </source>
</evidence>
<dbReference type="Proteomes" id="UP000758603">
    <property type="component" value="Unassembled WGS sequence"/>
</dbReference>
<gene>
    <name evidence="1" type="ORF">BKA67DRAFT_689691</name>
</gene>
<proteinExistence type="predicted"/>
<keyword evidence="2" id="KW-1185">Reference proteome</keyword>
<comment type="caution">
    <text evidence="1">The sequence shown here is derived from an EMBL/GenBank/DDBJ whole genome shotgun (WGS) entry which is preliminary data.</text>
</comment>
<dbReference type="RefSeq" id="XP_045962822.1">
    <property type="nucleotide sequence ID" value="XM_046109112.1"/>
</dbReference>
<accession>A0A9P8UUI0</accession>
<protein>
    <recommendedName>
        <fullName evidence="3">DUF4158 domain-containing protein</fullName>
    </recommendedName>
</protein>